<evidence type="ECO:0000313" key="3">
    <source>
        <dbReference type="Proteomes" id="UP000240493"/>
    </source>
</evidence>
<sequence>MAPITEFSLFQQLPPEIRIKIWELLSPPTRVIGLLPPATTAPPITHRRVQREVVTNIHPCHYRYIVQPKSQAIFPPLHVNREARAVWLPRYFQPQRTYQASGLNIHFDTPFISYSTDVFTIFAAWPLDGIDIRPDAANDPVDCFIGLERSLIRNIALCEISGDLRPVASLIAINTLPNLEALTILALGPDVSRPHLSTIARGEDGSLASKRSREMGVIEVQLAPCEIYELSTDIVQTNHFFNDERLVHPVALSPEIRPLHRYKAYIRSWLWHEMQPNNLNKTADQIEELWWEYMEYLFDGDGDGECPLMLHGCGHQGHTRKEMLEWESPFLMGYKLLYADKWLNDLKRIGVII</sequence>
<dbReference type="AlphaFoldDB" id="A0A2T3Z3F3"/>
<accession>A0A2T3Z3F3</accession>
<name>A0A2T3Z3F3_TRIA4</name>
<gene>
    <name evidence="2" type="ORF">M441DRAFT_144010</name>
</gene>
<dbReference type="PANTHER" id="PTHR35910">
    <property type="entry name" value="2EXR DOMAIN-CONTAINING PROTEIN"/>
    <property type="match status" value="1"/>
</dbReference>
<dbReference type="InterPro" id="IPR045518">
    <property type="entry name" value="2EXR"/>
</dbReference>
<dbReference type="Proteomes" id="UP000240493">
    <property type="component" value="Unassembled WGS sequence"/>
</dbReference>
<reference evidence="2 3" key="1">
    <citation type="submission" date="2016-07" db="EMBL/GenBank/DDBJ databases">
        <title>Multiple horizontal gene transfer events from other fungi enriched the ability of initially mycotrophic Trichoderma (Ascomycota) to feed on dead plant biomass.</title>
        <authorList>
            <consortium name="DOE Joint Genome Institute"/>
            <person name="Aerts A."/>
            <person name="Atanasova L."/>
            <person name="Chenthamara K."/>
            <person name="Zhang J."/>
            <person name="Grujic M."/>
            <person name="Henrissat B."/>
            <person name="Kuo A."/>
            <person name="Salamov A."/>
            <person name="Lipzen A."/>
            <person name="Labutti K."/>
            <person name="Barry K."/>
            <person name="Miao Y."/>
            <person name="Rahimi M.J."/>
            <person name="Shen Q."/>
            <person name="Grigoriev I.V."/>
            <person name="Kubicek C.P."/>
            <person name="Druzhinina I.S."/>
        </authorList>
    </citation>
    <scope>NUCLEOTIDE SEQUENCE [LARGE SCALE GENOMIC DNA]</scope>
    <source>
        <strain evidence="2 3">CBS 433.97</strain>
    </source>
</reference>
<organism evidence="2 3">
    <name type="scientific">Trichoderma asperellum (strain ATCC 204424 / CBS 433.97 / NBRC 101777)</name>
    <dbReference type="NCBI Taxonomy" id="1042311"/>
    <lineage>
        <taxon>Eukaryota</taxon>
        <taxon>Fungi</taxon>
        <taxon>Dikarya</taxon>
        <taxon>Ascomycota</taxon>
        <taxon>Pezizomycotina</taxon>
        <taxon>Sordariomycetes</taxon>
        <taxon>Hypocreomycetidae</taxon>
        <taxon>Hypocreales</taxon>
        <taxon>Hypocreaceae</taxon>
        <taxon>Trichoderma</taxon>
    </lineage>
</organism>
<dbReference type="Pfam" id="PF20150">
    <property type="entry name" value="2EXR"/>
    <property type="match status" value="1"/>
</dbReference>
<evidence type="ECO:0000313" key="2">
    <source>
        <dbReference type="EMBL" id="PTB39337.1"/>
    </source>
</evidence>
<dbReference type="OrthoDB" id="3540486at2759"/>
<dbReference type="PANTHER" id="PTHR35910:SF1">
    <property type="entry name" value="2EXR DOMAIN-CONTAINING PROTEIN"/>
    <property type="match status" value="1"/>
</dbReference>
<proteinExistence type="predicted"/>
<evidence type="ECO:0000259" key="1">
    <source>
        <dbReference type="Pfam" id="PF20150"/>
    </source>
</evidence>
<feature type="domain" description="2EXR" evidence="1">
    <location>
        <begin position="7"/>
        <end position="101"/>
    </location>
</feature>
<dbReference type="EMBL" id="KZ679264">
    <property type="protein sequence ID" value="PTB39337.1"/>
    <property type="molecule type" value="Genomic_DNA"/>
</dbReference>
<protein>
    <recommendedName>
        <fullName evidence="1">2EXR domain-containing protein</fullName>
    </recommendedName>
</protein>
<keyword evidence="3" id="KW-1185">Reference proteome</keyword>